<dbReference type="EMBL" id="LAZR01026132">
    <property type="protein sequence ID" value="KKL69697.1"/>
    <property type="molecule type" value="Genomic_DNA"/>
</dbReference>
<sequence>MRRMLSIALFVSLLSSMASGNPILGLCESPTAGNDLLSGMWSESFVGGGEGQIGNTIRAASWNGANPDDEWVLDGPAIDAAPVKIVDTLDAGGNGVKVYFTTCSGGTLTLVEDGPWWDPNDAPDVSYIVNIGSCNHATTMVFVGGVRTTCTTTVYLRGDVSDYPSHSVSFLQAAAIPHGQGALCRQSATPTSLTPGWAHGVRCRESAWKLFPSRPPLHCWVWAAAG</sequence>
<name>A0A0F9H2Z8_9ZZZZ</name>
<comment type="caution">
    <text evidence="1">The sequence shown here is derived from an EMBL/GenBank/DDBJ whole genome shotgun (WGS) entry which is preliminary data.</text>
</comment>
<proteinExistence type="predicted"/>
<accession>A0A0F9H2Z8</accession>
<reference evidence="1" key="1">
    <citation type="journal article" date="2015" name="Nature">
        <title>Complex archaea that bridge the gap between prokaryotes and eukaryotes.</title>
        <authorList>
            <person name="Spang A."/>
            <person name="Saw J.H."/>
            <person name="Jorgensen S.L."/>
            <person name="Zaremba-Niedzwiedzka K."/>
            <person name="Martijn J."/>
            <person name="Lind A.E."/>
            <person name="van Eijk R."/>
            <person name="Schleper C."/>
            <person name="Guy L."/>
            <person name="Ettema T.J."/>
        </authorList>
    </citation>
    <scope>NUCLEOTIDE SEQUENCE</scope>
</reference>
<protein>
    <submittedName>
        <fullName evidence="1">Uncharacterized protein</fullName>
    </submittedName>
</protein>
<gene>
    <name evidence="1" type="ORF">LCGC14_2112330</name>
</gene>
<dbReference type="AlphaFoldDB" id="A0A0F9H2Z8"/>
<evidence type="ECO:0000313" key="1">
    <source>
        <dbReference type="EMBL" id="KKL69697.1"/>
    </source>
</evidence>
<organism evidence="1">
    <name type="scientific">marine sediment metagenome</name>
    <dbReference type="NCBI Taxonomy" id="412755"/>
    <lineage>
        <taxon>unclassified sequences</taxon>
        <taxon>metagenomes</taxon>
        <taxon>ecological metagenomes</taxon>
    </lineage>
</organism>